<feature type="compositionally biased region" description="Low complexity" evidence="1">
    <location>
        <begin position="1"/>
        <end position="11"/>
    </location>
</feature>
<feature type="compositionally biased region" description="Acidic residues" evidence="1">
    <location>
        <begin position="110"/>
        <end position="124"/>
    </location>
</feature>
<dbReference type="AlphaFoldDB" id="A0A5N6U2X3"/>
<evidence type="ECO:0000313" key="3">
    <source>
        <dbReference type="Proteomes" id="UP000325780"/>
    </source>
</evidence>
<feature type="compositionally biased region" description="Acidic residues" evidence="1">
    <location>
        <begin position="49"/>
        <end position="97"/>
    </location>
</feature>
<dbReference type="OrthoDB" id="4360026at2759"/>
<feature type="compositionally biased region" description="Acidic residues" evidence="1">
    <location>
        <begin position="706"/>
        <end position="721"/>
    </location>
</feature>
<dbReference type="EMBL" id="ML742048">
    <property type="protein sequence ID" value="KAE8152769.1"/>
    <property type="molecule type" value="Genomic_DNA"/>
</dbReference>
<feature type="region of interest" description="Disordered" evidence="1">
    <location>
        <begin position="674"/>
        <end position="765"/>
    </location>
</feature>
<accession>A0A5N6U2X3</accession>
<protein>
    <submittedName>
        <fullName evidence="2">Uncharacterized protein</fullName>
    </submittedName>
</protein>
<feature type="region of interest" description="Disordered" evidence="1">
    <location>
        <begin position="1"/>
        <end position="97"/>
    </location>
</feature>
<organism evidence="2 3">
    <name type="scientific">Aspergillus avenaceus</name>
    <dbReference type="NCBI Taxonomy" id="36643"/>
    <lineage>
        <taxon>Eukaryota</taxon>
        <taxon>Fungi</taxon>
        <taxon>Dikarya</taxon>
        <taxon>Ascomycota</taxon>
        <taxon>Pezizomycotina</taxon>
        <taxon>Eurotiomycetes</taxon>
        <taxon>Eurotiomycetidae</taxon>
        <taxon>Eurotiales</taxon>
        <taxon>Aspergillaceae</taxon>
        <taxon>Aspergillus</taxon>
        <taxon>Aspergillus subgen. Circumdati</taxon>
    </lineage>
</organism>
<dbReference type="Proteomes" id="UP000325780">
    <property type="component" value="Unassembled WGS sequence"/>
</dbReference>
<evidence type="ECO:0000313" key="2">
    <source>
        <dbReference type="EMBL" id="KAE8152769.1"/>
    </source>
</evidence>
<feature type="compositionally biased region" description="Low complexity" evidence="1">
    <location>
        <begin position="752"/>
        <end position="765"/>
    </location>
</feature>
<feature type="region of interest" description="Disordered" evidence="1">
    <location>
        <begin position="105"/>
        <end position="124"/>
    </location>
</feature>
<name>A0A5N6U2X3_ASPAV</name>
<proteinExistence type="predicted"/>
<gene>
    <name evidence="2" type="ORF">BDV25DRAFT_137576</name>
</gene>
<feature type="compositionally biased region" description="Acidic residues" evidence="1">
    <location>
        <begin position="686"/>
        <end position="698"/>
    </location>
</feature>
<keyword evidence="3" id="KW-1185">Reference proteome</keyword>
<sequence>MVYPRLPNATRAPRRPRKPRKRKRQRRTPRYRRTPSQASQDLPIAQDGQEPEEQELEEQEPGEVEEAEGNAENEGYEEVEGEGGEGYQEEGEQEGGYDPVEAEELREPQEQEGLEEPEYTEDYADPEFLADVTERLELFDYNTPESLDAAIRGESIPDGLGEEVAWRCVIRGIRHNPGYGRKLRGVLPEFTRALNARDIMSDIIPEMDVFGKPEEVPYCIWHPDVPSEETLGALVKKYPSMAYQAARACAVAGYHALYCSLNVLPEVHIAEEARDINSREENWGSHLIYQTIMGQPHRYSIMDDYTRSVNVYQPRPAPLNGDTAVYSSLQFRQRHQTLTENQEKTDHNAESHPLSNYFNITEDCGLDLEDQEAPWPLHDAAELATAPLPYDLPGINKDFLILLAAYEGNVDRYARLRRPVMIPKEPYCILRGIYHQPIFAMWWETQMESFPMNEKWEFEDEWNRAIQRAIFARHIMSDDVLALTKWIPRSHLPYNIWFPEVAKYSTYETLARLRPQMLSSCLRACIVGDYFGTWEELWATLLQSAEGLSRGERLRTISAVADSDLWWEAKCCGNRKFLDDMTKVPGLVDRCEKSSRYTPARCLPINRLLQHDLTRRGRIFRHIGVDNVHASSDGGLCDGQVAFMSDVELSLFAREELLARSVLEEGQDYVDTEDYYQDLEIPPENIDADDYGPEENDNYENGQYDENGDYVGDGEYDENGEYVENGENAGQYAEEGYAENGNYDEGGNYQDEGNYAEGGEYAENS</sequence>
<feature type="compositionally biased region" description="Basic residues" evidence="1">
    <location>
        <begin position="12"/>
        <end position="33"/>
    </location>
</feature>
<reference evidence="2 3" key="1">
    <citation type="submission" date="2019-04" db="EMBL/GenBank/DDBJ databases">
        <title>Friends and foes A comparative genomics study of 23 Aspergillus species from section Flavi.</title>
        <authorList>
            <consortium name="DOE Joint Genome Institute"/>
            <person name="Kjaerbolling I."/>
            <person name="Vesth T."/>
            <person name="Frisvad J.C."/>
            <person name="Nybo J.L."/>
            <person name="Theobald S."/>
            <person name="Kildgaard S."/>
            <person name="Isbrandt T."/>
            <person name="Kuo A."/>
            <person name="Sato A."/>
            <person name="Lyhne E.K."/>
            <person name="Kogle M.E."/>
            <person name="Wiebenga A."/>
            <person name="Kun R.S."/>
            <person name="Lubbers R.J."/>
            <person name="Makela M.R."/>
            <person name="Barry K."/>
            <person name="Chovatia M."/>
            <person name="Clum A."/>
            <person name="Daum C."/>
            <person name="Haridas S."/>
            <person name="He G."/>
            <person name="LaButti K."/>
            <person name="Lipzen A."/>
            <person name="Mondo S."/>
            <person name="Riley R."/>
            <person name="Salamov A."/>
            <person name="Simmons B.A."/>
            <person name="Magnuson J.K."/>
            <person name="Henrissat B."/>
            <person name="Mortensen U.H."/>
            <person name="Larsen T.O."/>
            <person name="Devries R.P."/>
            <person name="Grigoriev I.V."/>
            <person name="Machida M."/>
            <person name="Baker S.E."/>
            <person name="Andersen M.R."/>
        </authorList>
    </citation>
    <scope>NUCLEOTIDE SEQUENCE [LARGE SCALE GENOMIC DNA]</scope>
    <source>
        <strain evidence="2 3">IBT 18842</strain>
    </source>
</reference>
<evidence type="ECO:0000256" key="1">
    <source>
        <dbReference type="SAM" id="MobiDB-lite"/>
    </source>
</evidence>